<dbReference type="Proteomes" id="UP001144471">
    <property type="component" value="Unassembled WGS sequence"/>
</dbReference>
<evidence type="ECO:0000313" key="3">
    <source>
        <dbReference type="Proteomes" id="UP001144471"/>
    </source>
</evidence>
<comment type="caution">
    <text evidence="2">The sequence shown here is derived from an EMBL/GenBank/DDBJ whole genome shotgun (WGS) entry which is preliminary data.</text>
</comment>
<keyword evidence="1" id="KW-0472">Membrane</keyword>
<keyword evidence="3" id="KW-1185">Reference proteome</keyword>
<dbReference type="AlphaFoldDB" id="A0A9W6LNB0"/>
<evidence type="ECO:0000313" key="2">
    <source>
        <dbReference type="EMBL" id="GLI57151.1"/>
    </source>
</evidence>
<evidence type="ECO:0000256" key="1">
    <source>
        <dbReference type="SAM" id="Phobius"/>
    </source>
</evidence>
<organism evidence="2 3">
    <name type="scientific">Propionigenium maris DSM 9537</name>
    <dbReference type="NCBI Taxonomy" id="1123000"/>
    <lineage>
        <taxon>Bacteria</taxon>
        <taxon>Fusobacteriati</taxon>
        <taxon>Fusobacteriota</taxon>
        <taxon>Fusobacteriia</taxon>
        <taxon>Fusobacteriales</taxon>
        <taxon>Fusobacteriaceae</taxon>
        <taxon>Propionigenium</taxon>
    </lineage>
</organism>
<protein>
    <submittedName>
        <fullName evidence="2">Uncharacterized protein</fullName>
    </submittedName>
</protein>
<name>A0A9W6LNB0_9FUSO</name>
<sequence length="61" mass="6452">MKIFNKLFRGISLFFKGVEDILSGIISTALSAVITVAVLGGLAIVVIFVFRTGSSMLAGNF</sequence>
<proteinExistence type="predicted"/>
<keyword evidence="1" id="KW-0812">Transmembrane</keyword>
<reference evidence="2" key="1">
    <citation type="submission" date="2022-12" db="EMBL/GenBank/DDBJ databases">
        <title>Reference genome sequencing for broad-spectrum identification of bacterial and archaeal isolates by mass spectrometry.</title>
        <authorList>
            <person name="Sekiguchi Y."/>
            <person name="Tourlousse D.M."/>
        </authorList>
    </citation>
    <scope>NUCLEOTIDE SEQUENCE</scope>
    <source>
        <strain evidence="2">10succ1</strain>
    </source>
</reference>
<dbReference type="RefSeq" id="WP_281836618.1">
    <property type="nucleotide sequence ID" value="NZ_BSDY01000013.1"/>
</dbReference>
<keyword evidence="1" id="KW-1133">Transmembrane helix</keyword>
<gene>
    <name evidence="2" type="ORF">PM10SUCC1_26650</name>
</gene>
<dbReference type="EMBL" id="BSDY01000013">
    <property type="protein sequence ID" value="GLI57151.1"/>
    <property type="molecule type" value="Genomic_DNA"/>
</dbReference>
<feature type="transmembrane region" description="Helical" evidence="1">
    <location>
        <begin position="21"/>
        <end position="50"/>
    </location>
</feature>
<accession>A0A9W6LNB0</accession>